<keyword evidence="3" id="KW-0235">DNA replication</keyword>
<accession>A0A0B3VS69</accession>
<name>A0A0B3VS69_9FIRM</name>
<dbReference type="GO" id="GO:0003887">
    <property type="term" value="F:DNA-directed DNA polymerase activity"/>
    <property type="evidence" value="ECO:0007669"/>
    <property type="project" value="UniProtKB-EC"/>
</dbReference>
<dbReference type="SMART" id="SM00482">
    <property type="entry name" value="POLAc"/>
    <property type="match status" value="1"/>
</dbReference>
<dbReference type="RefSeq" id="WP_039681303.1">
    <property type="nucleotide sequence ID" value="NZ_JWHR01000156.1"/>
</dbReference>
<dbReference type="GO" id="GO:0003677">
    <property type="term" value="F:DNA binding"/>
    <property type="evidence" value="ECO:0007669"/>
    <property type="project" value="InterPro"/>
</dbReference>
<dbReference type="PANTHER" id="PTHR10133:SF27">
    <property type="entry name" value="DNA POLYMERASE NU"/>
    <property type="match status" value="1"/>
</dbReference>
<dbReference type="InterPro" id="IPR002298">
    <property type="entry name" value="DNA_polymerase_A"/>
</dbReference>
<evidence type="ECO:0000256" key="3">
    <source>
        <dbReference type="ARBA" id="ARBA00022705"/>
    </source>
</evidence>
<dbReference type="AlphaFoldDB" id="A0A0B3VS69"/>
<protein>
    <recommendedName>
        <fullName evidence="2">DNA-directed DNA polymerase</fullName>
        <ecNumber evidence="2">2.7.7.7</ecNumber>
    </recommendedName>
</protein>
<dbReference type="Pfam" id="PF00476">
    <property type="entry name" value="DNA_pol_A"/>
    <property type="match status" value="1"/>
</dbReference>
<reference evidence="6 7" key="1">
    <citation type="submission" date="2014-12" db="EMBL/GenBank/DDBJ databases">
        <title>Draft genome sequence of Terrisporobacter sp. 08-306576, isolated from the blood culture of a bacteremia patient.</title>
        <authorList>
            <person name="Lund L.C."/>
            <person name="Sydenham T.V."/>
            <person name="Hogh S.V."/>
            <person name="Skov M.N."/>
            <person name="Kemp M."/>
            <person name="Justesen U.S."/>
        </authorList>
    </citation>
    <scope>NUCLEOTIDE SEQUENCE [LARGE SCALE GENOMIC DNA]</scope>
    <source>
        <strain evidence="6 7">08-306576</strain>
    </source>
</reference>
<organism evidence="6 7">
    <name type="scientific">Terrisporobacter othiniensis</name>
    <dbReference type="NCBI Taxonomy" id="1577792"/>
    <lineage>
        <taxon>Bacteria</taxon>
        <taxon>Bacillati</taxon>
        <taxon>Bacillota</taxon>
        <taxon>Clostridia</taxon>
        <taxon>Peptostreptococcales</taxon>
        <taxon>Peptostreptococcaceae</taxon>
        <taxon>Terrisporobacter</taxon>
    </lineage>
</organism>
<dbReference type="GO" id="GO:0006302">
    <property type="term" value="P:double-strand break repair"/>
    <property type="evidence" value="ECO:0007669"/>
    <property type="project" value="TreeGrafter"/>
</dbReference>
<dbReference type="InterPro" id="IPR012337">
    <property type="entry name" value="RNaseH-like_sf"/>
</dbReference>
<dbReference type="CDD" id="cd08642">
    <property type="entry name" value="DNA_pol_A_pol_I_A"/>
    <property type="match status" value="1"/>
</dbReference>
<proteinExistence type="inferred from homology"/>
<evidence type="ECO:0000256" key="1">
    <source>
        <dbReference type="ARBA" id="ARBA00007705"/>
    </source>
</evidence>
<dbReference type="Gene3D" id="3.30.420.10">
    <property type="entry name" value="Ribonuclease H-like superfamily/Ribonuclease H"/>
    <property type="match status" value="1"/>
</dbReference>
<comment type="caution">
    <text evidence="6">The sequence shown here is derived from an EMBL/GenBank/DDBJ whole genome shotgun (WGS) entry which is preliminary data.</text>
</comment>
<evidence type="ECO:0000256" key="4">
    <source>
        <dbReference type="ARBA" id="ARBA00049244"/>
    </source>
</evidence>
<keyword evidence="7" id="KW-1185">Reference proteome</keyword>
<dbReference type="SUPFAM" id="SSF53098">
    <property type="entry name" value="Ribonuclease H-like"/>
    <property type="match status" value="1"/>
</dbReference>
<comment type="catalytic activity">
    <reaction evidence="4">
        <text>DNA(n) + a 2'-deoxyribonucleoside 5'-triphosphate = DNA(n+1) + diphosphate</text>
        <dbReference type="Rhea" id="RHEA:22508"/>
        <dbReference type="Rhea" id="RHEA-COMP:17339"/>
        <dbReference type="Rhea" id="RHEA-COMP:17340"/>
        <dbReference type="ChEBI" id="CHEBI:33019"/>
        <dbReference type="ChEBI" id="CHEBI:61560"/>
        <dbReference type="ChEBI" id="CHEBI:173112"/>
        <dbReference type="EC" id="2.7.7.7"/>
    </reaction>
</comment>
<dbReference type="STRING" id="1577792.QX51_18095"/>
<dbReference type="Proteomes" id="UP000031189">
    <property type="component" value="Unassembled WGS sequence"/>
</dbReference>
<dbReference type="InterPro" id="IPR043502">
    <property type="entry name" value="DNA/RNA_pol_sf"/>
</dbReference>
<dbReference type="Gene3D" id="3.30.70.370">
    <property type="match status" value="1"/>
</dbReference>
<dbReference type="InterPro" id="IPR001098">
    <property type="entry name" value="DNA-dir_DNA_pol_A_palm_dom"/>
</dbReference>
<evidence type="ECO:0000259" key="5">
    <source>
        <dbReference type="SMART" id="SM00482"/>
    </source>
</evidence>
<gene>
    <name evidence="6" type="ORF">QX51_18095</name>
</gene>
<evidence type="ECO:0000313" key="6">
    <source>
        <dbReference type="EMBL" id="KHS55648.1"/>
    </source>
</evidence>
<dbReference type="OrthoDB" id="9764911at2"/>
<dbReference type="EMBL" id="JWHR01000156">
    <property type="protein sequence ID" value="KHS55648.1"/>
    <property type="molecule type" value="Genomic_DNA"/>
</dbReference>
<dbReference type="PANTHER" id="PTHR10133">
    <property type="entry name" value="DNA POLYMERASE I"/>
    <property type="match status" value="1"/>
</dbReference>
<dbReference type="Gene3D" id="1.10.150.20">
    <property type="entry name" value="5' to 3' exonuclease, C-terminal subdomain"/>
    <property type="match status" value="1"/>
</dbReference>
<dbReference type="EC" id="2.7.7.7" evidence="2"/>
<evidence type="ECO:0000313" key="7">
    <source>
        <dbReference type="Proteomes" id="UP000031189"/>
    </source>
</evidence>
<comment type="similarity">
    <text evidence="1">Belongs to the DNA polymerase type-A family.</text>
</comment>
<evidence type="ECO:0000256" key="2">
    <source>
        <dbReference type="ARBA" id="ARBA00012417"/>
    </source>
</evidence>
<feature type="domain" description="DNA-directed DNA polymerase family A palm" evidence="5">
    <location>
        <begin position="366"/>
        <end position="610"/>
    </location>
</feature>
<sequence length="644" mass="74004">MRTLSIDIETFSSVNLLNRGVYAYTEAEDFEILLFAYAFDDDHVKIVDFTKGEKLSQELVDALKNENIIKTAFNAAFERVCLSKHLNMKLSATSWHCTQVQSLMVGLPTTLDKVGQVLNVNSPKMKEGKSLIKLFTLPCNPSEKNNFKRRNLPEDNPEKWEIFKDYCINDVKCEMEIKNKLNNYHISDDELKLYVLDQEINDRGILVDVDFVNHCLKCDLIYKIKIKNKFYKLTNLNNTNSLQQLKNYLYEKGVETKKLDKKSVEKLIEKSEGEVCEVLKLRQALSKTSVKKYESIERCICEDKRVHGLFQFYGASRTGRWAGRLVQVQNLPQNHIKDLNLARELVKNGRYEDVELLYTSTEDVLSQLIRTAFLPRGGCEFIVADFSAIEARVLAWIANEKWRIDTFKSHGKIYEASASQMFNLPIEEITKESDLRQKGKIAELALGYGGSVGALKVMGALEMNLKEEELLPLVQKWRRVNANITNFWWKVGDAAIDAVKYSQTVRVGKIIFEYKDDILFIKLPSKRKLAYRNPRLGVNKFGKTSLTYKGISQNKKYERIETYGPKLVENIVQGISRDILANAMVNLRDKGFEIVMHVHDEVVVEVEKGKTTVEEICEIMTTLPDYGEGLPLKAEGYSCEFYKK</sequence>
<dbReference type="GO" id="GO:0006261">
    <property type="term" value="P:DNA-templated DNA replication"/>
    <property type="evidence" value="ECO:0007669"/>
    <property type="project" value="InterPro"/>
</dbReference>
<dbReference type="SUPFAM" id="SSF56672">
    <property type="entry name" value="DNA/RNA polymerases"/>
    <property type="match status" value="1"/>
</dbReference>
<dbReference type="InterPro" id="IPR036397">
    <property type="entry name" value="RNaseH_sf"/>
</dbReference>